<accession>R0KBP3</accession>
<evidence type="ECO:0000313" key="3">
    <source>
        <dbReference type="Proteomes" id="UP000296049"/>
    </source>
</evidence>
<organism evidence="2 3">
    <name type="scientific">Anas platyrhynchos</name>
    <name type="common">Mallard</name>
    <name type="synonym">Anas boschas</name>
    <dbReference type="NCBI Taxonomy" id="8839"/>
    <lineage>
        <taxon>Eukaryota</taxon>
        <taxon>Metazoa</taxon>
        <taxon>Chordata</taxon>
        <taxon>Craniata</taxon>
        <taxon>Vertebrata</taxon>
        <taxon>Euteleostomi</taxon>
        <taxon>Archelosauria</taxon>
        <taxon>Archosauria</taxon>
        <taxon>Dinosauria</taxon>
        <taxon>Saurischia</taxon>
        <taxon>Theropoda</taxon>
        <taxon>Coelurosauria</taxon>
        <taxon>Aves</taxon>
        <taxon>Neognathae</taxon>
        <taxon>Galloanserae</taxon>
        <taxon>Anseriformes</taxon>
        <taxon>Anatidae</taxon>
        <taxon>Anatinae</taxon>
        <taxon>Anas</taxon>
    </lineage>
</organism>
<dbReference type="Proteomes" id="UP000296049">
    <property type="component" value="Unassembled WGS sequence"/>
</dbReference>
<keyword evidence="3" id="KW-1185">Reference proteome</keyword>
<feature type="compositionally biased region" description="Polar residues" evidence="1">
    <location>
        <begin position="474"/>
        <end position="483"/>
    </location>
</feature>
<dbReference type="EMBL" id="KB742541">
    <property type="protein sequence ID" value="EOB07287.1"/>
    <property type="molecule type" value="Genomic_DNA"/>
</dbReference>
<feature type="compositionally biased region" description="Polar residues" evidence="1">
    <location>
        <begin position="455"/>
        <end position="466"/>
    </location>
</feature>
<feature type="region of interest" description="Disordered" evidence="1">
    <location>
        <begin position="238"/>
        <end position="286"/>
    </location>
</feature>
<feature type="region of interest" description="Disordered" evidence="1">
    <location>
        <begin position="1"/>
        <end position="35"/>
    </location>
</feature>
<dbReference type="AlphaFoldDB" id="R0KBP3"/>
<name>R0KBP3_ANAPL</name>
<evidence type="ECO:0000313" key="2">
    <source>
        <dbReference type="EMBL" id="EOB07287.1"/>
    </source>
</evidence>
<feature type="region of interest" description="Disordered" evidence="1">
    <location>
        <begin position="455"/>
        <end position="483"/>
    </location>
</feature>
<sequence>MDLSSSHHSWMSSGWKHTSAGGEQQQPPPGPTAVEPLPSLRRCLWCMTRMRAVKQLLRGETSCHGELAAKRPREDHPRGQLAGYELVTRRDLPQSHVQASPTPSRQHLHLLPPRMLVMHANACRKAGSLLRRLPPDTVQGLRQGALLQLASSSRTADSLGHVGDIREDTNGCSNIFNPYRGTSRGALPRQPAQQSTTECAARSDTRQPEAVRAALLFGQPRCAAIFLYRGERAKRHRVQGQQQQQIAELVDDEGEKRNTAAQSPFHSREGAPGSKALPEPRMDGTHSSQRIFLSRVKSVSTILPKLLYMAVASWLLGEPCVSGPGECLMCDMDLRKLQAFGLQTLLFYAFTKQLVKGEASLANSCNMADSSYIEATPRYTNTLCVPFSRNALSPRAAVTSSWHLKGSPDEADIPARGVSRSVPTVMGITAGNSKGRRRQGLSRGILGLHASDSTIPNSWPQLQSHQPAPELHGPQQQQYHALS</sequence>
<proteinExistence type="predicted"/>
<gene>
    <name evidence="2" type="ORF">Anapl_13745</name>
</gene>
<reference evidence="3" key="1">
    <citation type="journal article" date="2013" name="Nat. Genet.">
        <title>The duck genome and transcriptome provide insight into an avian influenza virus reservoir species.</title>
        <authorList>
            <person name="Huang Y."/>
            <person name="Li Y."/>
            <person name="Burt D.W."/>
            <person name="Chen H."/>
            <person name="Zhang Y."/>
            <person name="Qian W."/>
            <person name="Kim H."/>
            <person name="Gan S."/>
            <person name="Zhao Y."/>
            <person name="Li J."/>
            <person name="Yi K."/>
            <person name="Feng H."/>
            <person name="Zhu P."/>
            <person name="Li B."/>
            <person name="Liu Q."/>
            <person name="Fairley S."/>
            <person name="Magor K.E."/>
            <person name="Du Z."/>
            <person name="Hu X."/>
            <person name="Goodman L."/>
            <person name="Tafer H."/>
            <person name="Vignal A."/>
            <person name="Lee T."/>
            <person name="Kim K.W."/>
            <person name="Sheng Z."/>
            <person name="An Y."/>
            <person name="Searle S."/>
            <person name="Herrero J."/>
            <person name="Groenen M.A."/>
            <person name="Crooijmans R.P."/>
            <person name="Faraut T."/>
            <person name="Cai Q."/>
            <person name="Webster R.G."/>
            <person name="Aldridge J.R."/>
            <person name="Warren W.C."/>
            <person name="Bartschat S."/>
            <person name="Kehr S."/>
            <person name="Marz M."/>
            <person name="Stadler P.F."/>
            <person name="Smith J."/>
            <person name="Kraus R.H."/>
            <person name="Zhao Y."/>
            <person name="Ren L."/>
            <person name="Fei J."/>
            <person name="Morisson M."/>
            <person name="Kaiser P."/>
            <person name="Griffin D.K."/>
            <person name="Rao M."/>
            <person name="Pitel F."/>
            <person name="Wang J."/>
            <person name="Li N."/>
        </authorList>
    </citation>
    <scope>NUCLEOTIDE SEQUENCE [LARGE SCALE GENOMIC DNA]</scope>
</reference>
<evidence type="ECO:0000256" key="1">
    <source>
        <dbReference type="SAM" id="MobiDB-lite"/>
    </source>
</evidence>
<protein>
    <submittedName>
        <fullName evidence="2">Uncharacterized protein</fullName>
    </submittedName>
</protein>
<feature type="compositionally biased region" description="Low complexity" evidence="1">
    <location>
        <begin position="1"/>
        <end position="13"/>
    </location>
</feature>